<evidence type="ECO:0000313" key="2">
    <source>
        <dbReference type="Proteomes" id="UP000030752"/>
    </source>
</evidence>
<dbReference type="HOGENOM" id="CLU_043841_1_0_1"/>
<name>W2S9E9_CYPE1</name>
<reference evidence="1 2" key="1">
    <citation type="submission" date="2013-03" db="EMBL/GenBank/DDBJ databases">
        <title>The Genome Sequence of Phialophora europaea CBS 101466.</title>
        <authorList>
            <consortium name="The Broad Institute Genomics Platform"/>
            <person name="Cuomo C."/>
            <person name="de Hoog S."/>
            <person name="Gorbushina A."/>
            <person name="Walker B."/>
            <person name="Young S.K."/>
            <person name="Zeng Q."/>
            <person name="Gargeya S."/>
            <person name="Fitzgerald M."/>
            <person name="Haas B."/>
            <person name="Abouelleil A."/>
            <person name="Allen A.W."/>
            <person name="Alvarado L."/>
            <person name="Arachchi H.M."/>
            <person name="Berlin A.M."/>
            <person name="Chapman S.B."/>
            <person name="Gainer-Dewar J."/>
            <person name="Goldberg J."/>
            <person name="Griggs A."/>
            <person name="Gujja S."/>
            <person name="Hansen M."/>
            <person name="Howarth C."/>
            <person name="Imamovic A."/>
            <person name="Ireland A."/>
            <person name="Larimer J."/>
            <person name="McCowan C."/>
            <person name="Murphy C."/>
            <person name="Pearson M."/>
            <person name="Poon T.W."/>
            <person name="Priest M."/>
            <person name="Roberts A."/>
            <person name="Saif S."/>
            <person name="Shea T."/>
            <person name="Sisk P."/>
            <person name="Sykes S."/>
            <person name="Wortman J."/>
            <person name="Nusbaum C."/>
            <person name="Birren B."/>
        </authorList>
    </citation>
    <scope>NUCLEOTIDE SEQUENCE [LARGE SCALE GENOMIC DNA]</scope>
    <source>
        <strain evidence="1 2">CBS 101466</strain>
    </source>
</reference>
<dbReference type="PANTHER" id="PTHR12277:SF64">
    <property type="entry name" value="SUPERFAMILY HYDROLASE, PUTATIVE (AFU_ORTHOLOGUE AFUA_3G01760)-RELATED"/>
    <property type="match status" value="1"/>
</dbReference>
<dbReference type="GeneID" id="19976516"/>
<evidence type="ECO:0000313" key="1">
    <source>
        <dbReference type="EMBL" id="ETN45346.1"/>
    </source>
</evidence>
<proteinExistence type="predicted"/>
<dbReference type="GO" id="GO:0008474">
    <property type="term" value="F:palmitoyl-(protein) hydrolase activity"/>
    <property type="evidence" value="ECO:0007669"/>
    <property type="project" value="TreeGrafter"/>
</dbReference>
<keyword evidence="2" id="KW-1185">Reference proteome</keyword>
<dbReference type="PANTHER" id="PTHR12277">
    <property type="entry name" value="ALPHA/BETA HYDROLASE DOMAIN-CONTAINING PROTEIN"/>
    <property type="match status" value="1"/>
</dbReference>
<protein>
    <recommendedName>
        <fullName evidence="3">AB hydrolase-1 domain-containing protein</fullName>
    </recommendedName>
</protein>
<dbReference type="InterPro" id="IPR029058">
    <property type="entry name" value="AB_hydrolase_fold"/>
</dbReference>
<dbReference type="VEuPathDB" id="FungiDB:HMPREF1541_09177"/>
<dbReference type="STRING" id="1220924.W2S9E9"/>
<dbReference type="SUPFAM" id="SSF53474">
    <property type="entry name" value="alpha/beta-Hydrolases"/>
    <property type="match status" value="1"/>
</dbReference>
<dbReference type="InParanoid" id="W2S9E9"/>
<dbReference type="eggNOG" id="KOG4391">
    <property type="taxonomic scope" value="Eukaryota"/>
</dbReference>
<sequence length="318" mass="35441">MTPPAVFTGLLLTLWTYKCLMMVVFQNKIIYMPSVPPFSRSEKVGDYTIQCRPVRWTEHDLQSVDGTALKLLEGHTDHAEEPPKPSQVVVLYFQGNASSLPPRLPFLSQILKTVQNSEAWNATGCVSMVALSYRGFWTSSGSPSQKGIELDAKVALQWVLGRYSQDTKIVLWGQSIGSGVATLAAANLLRKDRAQFDRISGILLETPFVDLRAMLVALYPQKWLPYRYLTPFLMSTWETKRGLEEIGSARSNVQVMLLQAGADEIVPDGQAGVLEDACRERGIRVERRVVPGALHQDIMMKPAGRGQIASFIGRFIRD</sequence>
<dbReference type="Proteomes" id="UP000030752">
    <property type="component" value="Unassembled WGS sequence"/>
</dbReference>
<evidence type="ECO:0008006" key="3">
    <source>
        <dbReference type="Google" id="ProtNLM"/>
    </source>
</evidence>
<gene>
    <name evidence="1" type="ORF">HMPREF1541_09177</name>
</gene>
<dbReference type="AlphaFoldDB" id="W2S9E9"/>
<dbReference type="Gene3D" id="3.40.50.1820">
    <property type="entry name" value="alpha/beta hydrolase"/>
    <property type="match status" value="1"/>
</dbReference>
<dbReference type="EMBL" id="KB822712">
    <property type="protein sequence ID" value="ETN45346.1"/>
    <property type="molecule type" value="Genomic_DNA"/>
</dbReference>
<organism evidence="1 2">
    <name type="scientific">Cyphellophora europaea (strain CBS 101466)</name>
    <name type="common">Phialophora europaea</name>
    <dbReference type="NCBI Taxonomy" id="1220924"/>
    <lineage>
        <taxon>Eukaryota</taxon>
        <taxon>Fungi</taxon>
        <taxon>Dikarya</taxon>
        <taxon>Ascomycota</taxon>
        <taxon>Pezizomycotina</taxon>
        <taxon>Eurotiomycetes</taxon>
        <taxon>Chaetothyriomycetidae</taxon>
        <taxon>Chaetothyriales</taxon>
        <taxon>Cyphellophoraceae</taxon>
        <taxon>Cyphellophora</taxon>
    </lineage>
</organism>
<accession>W2S9E9</accession>
<dbReference type="GO" id="GO:0016020">
    <property type="term" value="C:membrane"/>
    <property type="evidence" value="ECO:0007669"/>
    <property type="project" value="TreeGrafter"/>
</dbReference>
<dbReference type="RefSeq" id="XP_008712074.1">
    <property type="nucleotide sequence ID" value="XM_008713852.1"/>
</dbReference>
<dbReference type="OrthoDB" id="10249433at2759"/>